<sequence length="250" mass="27303">MKRNKKAQEAYTSVLCHIPTRASITSRARLNRSMILSALGPNHALTNFLVGYPSWDCSRINSLNFGVPMEPEASELPKGLVLGRDENVHIKLRGSTSLDDNFSVGHPSWECSRTNSLKFGVPMEPEANELPKGLVLGLHDPLLWVMWDLIIHPLKGTTSLSAHFRPWIGYDTKLSHPDPGLHHNSGSTPSTILSALSPGHALTVLFLGTHEQLPKPETNELPKGFVLIGGVNVHIRLTGSTPTSDVGSYT</sequence>
<dbReference type="EMBL" id="RDQH01000334">
    <property type="protein sequence ID" value="RXH92682.1"/>
    <property type="molecule type" value="Genomic_DNA"/>
</dbReference>
<evidence type="ECO:0000313" key="2">
    <source>
        <dbReference type="Proteomes" id="UP000290289"/>
    </source>
</evidence>
<reference evidence="1 2" key="1">
    <citation type="submission" date="2018-10" db="EMBL/GenBank/DDBJ databases">
        <title>A high-quality apple genome assembly.</title>
        <authorList>
            <person name="Hu J."/>
        </authorList>
    </citation>
    <scope>NUCLEOTIDE SEQUENCE [LARGE SCALE GENOMIC DNA]</scope>
    <source>
        <strain evidence="2">cv. HFTH1</strain>
        <tissue evidence="1">Young leaf</tissue>
    </source>
</reference>
<proteinExistence type="predicted"/>
<gene>
    <name evidence="1" type="ORF">DVH24_033578</name>
</gene>
<organism evidence="1 2">
    <name type="scientific">Malus domestica</name>
    <name type="common">Apple</name>
    <name type="synonym">Pyrus malus</name>
    <dbReference type="NCBI Taxonomy" id="3750"/>
    <lineage>
        <taxon>Eukaryota</taxon>
        <taxon>Viridiplantae</taxon>
        <taxon>Streptophyta</taxon>
        <taxon>Embryophyta</taxon>
        <taxon>Tracheophyta</taxon>
        <taxon>Spermatophyta</taxon>
        <taxon>Magnoliopsida</taxon>
        <taxon>eudicotyledons</taxon>
        <taxon>Gunneridae</taxon>
        <taxon>Pentapetalae</taxon>
        <taxon>rosids</taxon>
        <taxon>fabids</taxon>
        <taxon>Rosales</taxon>
        <taxon>Rosaceae</taxon>
        <taxon>Amygdaloideae</taxon>
        <taxon>Maleae</taxon>
        <taxon>Malus</taxon>
    </lineage>
</organism>
<protein>
    <submittedName>
        <fullName evidence="1">Uncharacterized protein</fullName>
    </submittedName>
</protein>
<accession>A0A498JG16</accession>
<name>A0A498JG16_MALDO</name>
<comment type="caution">
    <text evidence="1">The sequence shown here is derived from an EMBL/GenBank/DDBJ whole genome shotgun (WGS) entry which is preliminary data.</text>
</comment>
<dbReference type="AlphaFoldDB" id="A0A498JG16"/>
<keyword evidence="2" id="KW-1185">Reference proteome</keyword>
<evidence type="ECO:0000313" key="1">
    <source>
        <dbReference type="EMBL" id="RXH92682.1"/>
    </source>
</evidence>
<dbReference type="Proteomes" id="UP000290289">
    <property type="component" value="Chromosome 8"/>
</dbReference>